<comment type="caution">
    <text evidence="3">The sequence shown here is derived from an EMBL/GenBank/DDBJ whole genome shotgun (WGS) entry which is preliminary data.</text>
</comment>
<gene>
    <name evidence="3" type="ORF">E4U56_006783</name>
    <name evidence="2" type="ORF">E4U57_003091</name>
</gene>
<dbReference type="EMBL" id="SRPS01000584">
    <property type="protein sequence ID" value="KAG5956019.1"/>
    <property type="molecule type" value="Genomic_DNA"/>
</dbReference>
<feature type="region of interest" description="Disordered" evidence="1">
    <location>
        <begin position="129"/>
        <end position="154"/>
    </location>
</feature>
<evidence type="ECO:0000313" key="4">
    <source>
        <dbReference type="Proteomes" id="UP000742024"/>
    </source>
</evidence>
<feature type="compositionally biased region" description="Acidic residues" evidence="1">
    <location>
        <begin position="52"/>
        <end position="79"/>
    </location>
</feature>
<protein>
    <submittedName>
        <fullName evidence="3">Uncharacterized protein</fullName>
    </submittedName>
</protein>
<accession>A0A9P7MKX6</accession>
<dbReference type="OrthoDB" id="10406553at2759"/>
<dbReference type="EMBL" id="SRPR01000234">
    <property type="protein sequence ID" value="KAG5955838.1"/>
    <property type="molecule type" value="Genomic_DNA"/>
</dbReference>
<evidence type="ECO:0000313" key="3">
    <source>
        <dbReference type="EMBL" id="KAG5956019.1"/>
    </source>
</evidence>
<keyword evidence="4" id="KW-1185">Reference proteome</keyword>
<dbReference type="Proteomes" id="UP000784919">
    <property type="component" value="Unassembled WGS sequence"/>
</dbReference>
<proteinExistence type="predicted"/>
<evidence type="ECO:0000313" key="2">
    <source>
        <dbReference type="EMBL" id="KAG5955838.1"/>
    </source>
</evidence>
<feature type="compositionally biased region" description="Acidic residues" evidence="1">
    <location>
        <begin position="87"/>
        <end position="96"/>
    </location>
</feature>
<evidence type="ECO:0000256" key="1">
    <source>
        <dbReference type="SAM" id="MobiDB-lite"/>
    </source>
</evidence>
<reference evidence="3 4" key="1">
    <citation type="journal article" date="2020" name="bioRxiv">
        <title>Whole genome comparisons of ergot fungi reveals the divergence and evolution of species within the genus Claviceps are the result of varying mechanisms driving genome evolution and host range expansion.</title>
        <authorList>
            <person name="Wyka S.A."/>
            <person name="Mondo S.J."/>
            <person name="Liu M."/>
            <person name="Dettman J."/>
            <person name="Nalam V."/>
            <person name="Broders K.D."/>
        </authorList>
    </citation>
    <scope>NUCLEOTIDE SEQUENCE</scope>
    <source>
        <strain evidence="3">CCC 1102</strain>
        <strain evidence="2 4">LM583</strain>
    </source>
</reference>
<feature type="region of interest" description="Disordered" evidence="1">
    <location>
        <begin position="45"/>
        <end position="96"/>
    </location>
</feature>
<organism evidence="3 5">
    <name type="scientific">Claviceps arundinis</name>
    <dbReference type="NCBI Taxonomy" id="1623583"/>
    <lineage>
        <taxon>Eukaryota</taxon>
        <taxon>Fungi</taxon>
        <taxon>Dikarya</taxon>
        <taxon>Ascomycota</taxon>
        <taxon>Pezizomycotina</taxon>
        <taxon>Sordariomycetes</taxon>
        <taxon>Hypocreomycetidae</taxon>
        <taxon>Hypocreales</taxon>
        <taxon>Clavicipitaceae</taxon>
        <taxon>Claviceps</taxon>
    </lineage>
</organism>
<name>A0A9P7MKX6_9HYPO</name>
<dbReference type="AlphaFoldDB" id="A0A9P7MKX6"/>
<evidence type="ECO:0000313" key="5">
    <source>
        <dbReference type="Proteomes" id="UP000784919"/>
    </source>
</evidence>
<sequence length="154" mass="16242">MPTELKHKTLDETGWYDVASEPDDSVLKDTELDGPALHVDIVEGPGCALPADADDPGADETDAADTEEVSEDTEPGELDDATRLEEFTLDDGDTADSELDETVLGISEPDEVAPDALVPDKAVVIEIGPDELGPETAGLETARDEAGPDELDPE</sequence>
<dbReference type="Proteomes" id="UP000742024">
    <property type="component" value="Unassembled WGS sequence"/>
</dbReference>